<dbReference type="RefSeq" id="WP_008409212.1">
    <property type="nucleotide sequence ID" value="NZ_CP014485.1"/>
</dbReference>
<feature type="region of interest" description="Disordered" evidence="1">
    <location>
        <begin position="111"/>
        <end position="267"/>
    </location>
</feature>
<keyword evidence="2" id="KW-1133">Transmembrane helix</keyword>
<name>A0A126Y0U2_9ACTN</name>
<sequence length="267" mass="26676">MNRIDDGADGPGGGRPPSAHHVHDPFEVTIQMDGIGRHLEGARRPRGAHAKPQPRPLQEPADGPVFVDESGRRGRHLRRIGLACGIAFAGYAVVVVATLFSGNSSAPWVPLPGPEAERPATVDTPGLPEESAGATEGPGGATVPADGTAPVAGTSEAPDTPSDGTARSDGPAGTPGGPGTGTDPDPTATTPAAPDPKPSDTRGPGTPVDPPTQPEQPPAESEDPPAEPETPPGDGGGTVPQARSATTAPPAVHTLARTAPPEENQAA</sequence>
<feature type="region of interest" description="Disordered" evidence="1">
    <location>
        <begin position="42"/>
        <end position="66"/>
    </location>
</feature>
<dbReference type="EMBL" id="PKLL01000010">
    <property type="protein sequence ID" value="RZE25705.1"/>
    <property type="molecule type" value="Genomic_DNA"/>
</dbReference>
<accession>A0A126Y0U2</accession>
<feature type="compositionally biased region" description="Pro residues" evidence="1">
    <location>
        <begin position="207"/>
        <end position="217"/>
    </location>
</feature>
<organism evidence="3 4">
    <name type="scientific">Streptomyces albidoflavus</name>
    <dbReference type="NCBI Taxonomy" id="1886"/>
    <lineage>
        <taxon>Bacteria</taxon>
        <taxon>Bacillati</taxon>
        <taxon>Actinomycetota</taxon>
        <taxon>Actinomycetes</taxon>
        <taxon>Kitasatosporales</taxon>
        <taxon>Streptomycetaceae</taxon>
        <taxon>Streptomyces</taxon>
        <taxon>Streptomyces albidoflavus group</taxon>
    </lineage>
</organism>
<evidence type="ECO:0000313" key="4">
    <source>
        <dbReference type="Proteomes" id="UP000292693"/>
    </source>
</evidence>
<feature type="transmembrane region" description="Helical" evidence="2">
    <location>
        <begin position="80"/>
        <end position="100"/>
    </location>
</feature>
<keyword evidence="2" id="KW-0472">Membrane</keyword>
<dbReference type="AlphaFoldDB" id="A0A126Y0U2"/>
<protein>
    <submittedName>
        <fullName evidence="3">Uncharacterized protein</fullName>
    </submittedName>
</protein>
<reference evidence="3 4" key="1">
    <citation type="submission" date="2017-12" db="EMBL/GenBank/DDBJ databases">
        <title>Population genomics insights into the ecological differentiation and adaptive evolution in streptomycetes.</title>
        <authorList>
            <person name="Li Y."/>
            <person name="Huang Y."/>
        </authorList>
    </citation>
    <scope>NUCLEOTIDE SEQUENCE [LARGE SCALE GENOMIC DNA]</scope>
    <source>
        <strain evidence="3 4">NBRC 100770</strain>
    </source>
</reference>
<keyword evidence="2" id="KW-0812">Transmembrane</keyword>
<feature type="compositionally biased region" description="Low complexity" evidence="1">
    <location>
        <begin position="181"/>
        <end position="192"/>
    </location>
</feature>
<feature type="region of interest" description="Disordered" evidence="1">
    <location>
        <begin position="1"/>
        <end position="23"/>
    </location>
</feature>
<evidence type="ECO:0000313" key="3">
    <source>
        <dbReference type="EMBL" id="RZE25705.1"/>
    </source>
</evidence>
<comment type="caution">
    <text evidence="3">The sequence shown here is derived from an EMBL/GenBank/DDBJ whole genome shotgun (WGS) entry which is preliminary data.</text>
</comment>
<evidence type="ECO:0000256" key="2">
    <source>
        <dbReference type="SAM" id="Phobius"/>
    </source>
</evidence>
<proteinExistence type="predicted"/>
<evidence type="ECO:0000256" key="1">
    <source>
        <dbReference type="SAM" id="MobiDB-lite"/>
    </source>
</evidence>
<gene>
    <name evidence="3" type="ORF">C0Q92_10285</name>
</gene>
<dbReference type="Proteomes" id="UP000292693">
    <property type="component" value="Unassembled WGS sequence"/>
</dbReference>